<reference evidence="6" key="2">
    <citation type="submission" date="2023-01" db="EMBL/GenBank/DDBJ databases">
        <title>Draft genome sequence of Paraferrimonas sedimenticola strain NBRC 101628.</title>
        <authorList>
            <person name="Sun Q."/>
            <person name="Mori K."/>
        </authorList>
    </citation>
    <scope>NUCLEOTIDE SEQUENCE</scope>
    <source>
        <strain evidence="6">NBRC 101628</strain>
    </source>
</reference>
<evidence type="ECO:0000256" key="4">
    <source>
        <dbReference type="PROSITE-ProRule" id="PRU01161"/>
    </source>
</evidence>
<reference evidence="6" key="1">
    <citation type="journal article" date="2014" name="Int. J. Syst. Evol. Microbiol.">
        <title>Complete genome sequence of Corynebacterium casei LMG S-19264T (=DSM 44701T), isolated from a smear-ripened cheese.</title>
        <authorList>
            <consortium name="US DOE Joint Genome Institute (JGI-PGF)"/>
            <person name="Walter F."/>
            <person name="Albersmeier A."/>
            <person name="Kalinowski J."/>
            <person name="Ruckert C."/>
        </authorList>
    </citation>
    <scope>NUCLEOTIDE SEQUENCE</scope>
    <source>
        <strain evidence="6">NBRC 101628</strain>
    </source>
</reference>
<sequence>MDRVGPRALIVEGGALRGAFSCGVLDVFLEKDFSPFDSLWGVSSGATNVGAYQAKMPGRNHKIYTDYALRREFVRPWQFLRGGDLIDLDWMWEITLRELGIDHNAMQADGRPFYLVVTNQSTAEAEYHLATPESLADTMKASSALPGYYRNGVELNGQTYVDGGVADSIPVAKAIEQGATQIMVIRSQPKSYRKPHTKTDFITNALLKSSPLVARRLNQRAHEYNATLDLIRNPPQGVKVLEVCPPEGLKLSRLSRSSAKVEASYQLGRTAALSAIEQWPS</sequence>
<feature type="active site" description="Proton acceptor" evidence="4">
    <location>
        <position position="162"/>
    </location>
</feature>
<dbReference type="EMBL" id="BSNC01000003">
    <property type="protein sequence ID" value="GLP95998.1"/>
    <property type="molecule type" value="Genomic_DNA"/>
</dbReference>
<dbReference type="GO" id="GO:0016042">
    <property type="term" value="P:lipid catabolic process"/>
    <property type="evidence" value="ECO:0007669"/>
    <property type="project" value="UniProtKB-UniRule"/>
</dbReference>
<name>A0AA37W0U1_9GAMM</name>
<feature type="short sequence motif" description="GXSXG" evidence="4">
    <location>
        <begin position="41"/>
        <end position="45"/>
    </location>
</feature>
<dbReference type="SUPFAM" id="SSF52151">
    <property type="entry name" value="FabD/lysophospholipase-like"/>
    <property type="match status" value="1"/>
</dbReference>
<accession>A0AA37W0U1</accession>
<dbReference type="InterPro" id="IPR050301">
    <property type="entry name" value="NTE"/>
</dbReference>
<dbReference type="Gene3D" id="3.40.1090.10">
    <property type="entry name" value="Cytosolic phospholipase A2 catalytic domain"/>
    <property type="match status" value="2"/>
</dbReference>
<dbReference type="RefSeq" id="WP_095506561.1">
    <property type="nucleotide sequence ID" value="NZ_BSNC01000003.1"/>
</dbReference>
<comment type="caution">
    <text evidence="4">Lacks conserved residue(s) required for the propagation of feature annotation.</text>
</comment>
<evidence type="ECO:0000256" key="3">
    <source>
        <dbReference type="ARBA" id="ARBA00023098"/>
    </source>
</evidence>
<keyword evidence="3 4" id="KW-0443">Lipid metabolism</keyword>
<dbReference type="InterPro" id="IPR002641">
    <property type="entry name" value="PNPLA_dom"/>
</dbReference>
<dbReference type="PANTHER" id="PTHR14226">
    <property type="entry name" value="NEUROPATHY TARGET ESTERASE/SWISS CHEESE D.MELANOGASTER"/>
    <property type="match status" value="1"/>
</dbReference>
<comment type="caution">
    <text evidence="6">The sequence shown here is derived from an EMBL/GenBank/DDBJ whole genome shotgun (WGS) entry which is preliminary data.</text>
</comment>
<organism evidence="6 7">
    <name type="scientific">Paraferrimonas sedimenticola</name>
    <dbReference type="NCBI Taxonomy" id="375674"/>
    <lineage>
        <taxon>Bacteria</taxon>
        <taxon>Pseudomonadati</taxon>
        <taxon>Pseudomonadota</taxon>
        <taxon>Gammaproteobacteria</taxon>
        <taxon>Alteromonadales</taxon>
        <taxon>Ferrimonadaceae</taxon>
        <taxon>Paraferrimonas</taxon>
    </lineage>
</organism>
<protein>
    <submittedName>
        <fullName evidence="6">Patatin family protein</fullName>
    </submittedName>
</protein>
<dbReference type="GO" id="GO:0016787">
    <property type="term" value="F:hydrolase activity"/>
    <property type="evidence" value="ECO:0007669"/>
    <property type="project" value="UniProtKB-UniRule"/>
</dbReference>
<dbReference type="AlphaFoldDB" id="A0AA37W0U1"/>
<feature type="active site" description="Nucleophile" evidence="4">
    <location>
        <position position="43"/>
    </location>
</feature>
<dbReference type="InterPro" id="IPR037483">
    <property type="entry name" value="YjjU-like"/>
</dbReference>
<feature type="short sequence motif" description="DGA/G" evidence="4">
    <location>
        <begin position="162"/>
        <end position="164"/>
    </location>
</feature>
<dbReference type="Pfam" id="PF01734">
    <property type="entry name" value="Patatin"/>
    <property type="match status" value="1"/>
</dbReference>
<evidence type="ECO:0000256" key="1">
    <source>
        <dbReference type="ARBA" id="ARBA00022801"/>
    </source>
</evidence>
<evidence type="ECO:0000313" key="7">
    <source>
        <dbReference type="Proteomes" id="UP001161422"/>
    </source>
</evidence>
<evidence type="ECO:0000313" key="6">
    <source>
        <dbReference type="EMBL" id="GLP95998.1"/>
    </source>
</evidence>
<dbReference type="PROSITE" id="PS51635">
    <property type="entry name" value="PNPLA"/>
    <property type="match status" value="1"/>
</dbReference>
<gene>
    <name evidence="6" type="ORF">GCM10007895_13040</name>
</gene>
<dbReference type="PANTHER" id="PTHR14226:SF25">
    <property type="entry name" value="PHOSPHOESTERASE"/>
    <property type="match status" value="1"/>
</dbReference>
<dbReference type="Proteomes" id="UP001161422">
    <property type="component" value="Unassembled WGS sequence"/>
</dbReference>
<dbReference type="InterPro" id="IPR045943">
    <property type="entry name" value="DUF6363"/>
</dbReference>
<keyword evidence="2 4" id="KW-0442">Lipid degradation</keyword>
<dbReference type="Pfam" id="PF19890">
    <property type="entry name" value="DUF6363"/>
    <property type="match status" value="1"/>
</dbReference>
<dbReference type="CDD" id="cd07208">
    <property type="entry name" value="Pat_hypo_Ecoli_yjju_like"/>
    <property type="match status" value="1"/>
</dbReference>
<keyword evidence="1 4" id="KW-0378">Hydrolase</keyword>
<dbReference type="InterPro" id="IPR016035">
    <property type="entry name" value="Acyl_Trfase/lysoPLipase"/>
</dbReference>
<proteinExistence type="predicted"/>
<feature type="domain" description="PNPLA" evidence="5">
    <location>
        <begin position="9"/>
        <end position="175"/>
    </location>
</feature>
<keyword evidence="7" id="KW-1185">Reference proteome</keyword>
<evidence type="ECO:0000259" key="5">
    <source>
        <dbReference type="PROSITE" id="PS51635"/>
    </source>
</evidence>
<evidence type="ECO:0000256" key="2">
    <source>
        <dbReference type="ARBA" id="ARBA00022963"/>
    </source>
</evidence>